<dbReference type="SUPFAM" id="SSF50729">
    <property type="entry name" value="PH domain-like"/>
    <property type="match status" value="1"/>
</dbReference>
<evidence type="ECO:0000259" key="2">
    <source>
        <dbReference type="Pfam" id="PF02893"/>
    </source>
</evidence>
<gene>
    <name evidence="3" type="ORF">ODALV1_LOCUS25799</name>
</gene>
<dbReference type="InterPro" id="IPR044852">
    <property type="entry name" value="WBP2-like"/>
</dbReference>
<dbReference type="InterPro" id="IPR011993">
    <property type="entry name" value="PH-like_dom_sf"/>
</dbReference>
<dbReference type="CDD" id="cd13214">
    <property type="entry name" value="PH-GRAM_WBP2"/>
    <property type="match status" value="1"/>
</dbReference>
<dbReference type="Gene3D" id="2.30.29.30">
    <property type="entry name" value="Pleckstrin-homology domain (PH domain)/Phosphotyrosine-binding domain (PTB)"/>
    <property type="match status" value="1"/>
</dbReference>
<keyword evidence="4" id="KW-1185">Reference proteome</keyword>
<evidence type="ECO:0000313" key="4">
    <source>
        <dbReference type="Proteomes" id="UP001642540"/>
    </source>
</evidence>
<proteinExistence type="predicted"/>
<dbReference type="InterPro" id="IPR004182">
    <property type="entry name" value="GRAM"/>
</dbReference>
<protein>
    <recommendedName>
        <fullName evidence="2">GRAM domain-containing protein</fullName>
    </recommendedName>
</protein>
<sequence length="339" mass="36126">MSLNTAHCEGGVLIHQGEVILLHASNAILSFSGNEQLKVGEKGGNAYLTTHRLIFLAGKGHNSGSFQSFSFPFCVLSEVDVEQPMFGANYLKGKVRAQPDGNWRGEAKFKLLFKSGGAIDFAQGMVRAMQLAKHMTSQNAFWNTPPPSYTAATAPNSPYQQAPPSYFAGQNNYYGWAPPAYNFPAPEAGTVFVSEAPPPYPGIGGQGQMPQQQPSYQQQPSANPYGGAYAAAPQSPQNGGYPFAPPEQNSGYPQQNSGYPPQQNGGYPPQQNGGYPPQQNGGYPPQQNGFAPYPQQQFGAPAAGMFAAPPYAYANGNQAFVPASAPPPYDFDAGSKKNN</sequence>
<feature type="compositionally biased region" description="Polar residues" evidence="1">
    <location>
        <begin position="247"/>
        <end position="257"/>
    </location>
</feature>
<feature type="compositionally biased region" description="Low complexity" evidence="1">
    <location>
        <begin position="208"/>
        <end position="237"/>
    </location>
</feature>
<evidence type="ECO:0000256" key="1">
    <source>
        <dbReference type="SAM" id="MobiDB-lite"/>
    </source>
</evidence>
<organism evidence="3 4">
    <name type="scientific">Orchesella dallaii</name>
    <dbReference type="NCBI Taxonomy" id="48710"/>
    <lineage>
        <taxon>Eukaryota</taxon>
        <taxon>Metazoa</taxon>
        <taxon>Ecdysozoa</taxon>
        <taxon>Arthropoda</taxon>
        <taxon>Hexapoda</taxon>
        <taxon>Collembola</taxon>
        <taxon>Entomobryomorpha</taxon>
        <taxon>Entomobryoidea</taxon>
        <taxon>Orchesellidae</taxon>
        <taxon>Orchesellinae</taxon>
        <taxon>Orchesella</taxon>
    </lineage>
</organism>
<evidence type="ECO:0000313" key="3">
    <source>
        <dbReference type="EMBL" id="CAL8135034.1"/>
    </source>
</evidence>
<dbReference type="Pfam" id="PF02893">
    <property type="entry name" value="GRAM"/>
    <property type="match status" value="1"/>
</dbReference>
<feature type="compositionally biased region" description="Low complexity" evidence="1">
    <location>
        <begin position="258"/>
        <end position="297"/>
    </location>
</feature>
<dbReference type="PANTHER" id="PTHR31606">
    <property type="entry name" value="WW DOMAIN BINDING PROTEIN 2, ISOFORM E"/>
    <property type="match status" value="1"/>
</dbReference>
<dbReference type="PANTHER" id="PTHR31606:SF1">
    <property type="entry name" value="WW DOMAIN BINDING PROTEIN 2, ISOFORM E"/>
    <property type="match status" value="1"/>
</dbReference>
<reference evidence="3 4" key="1">
    <citation type="submission" date="2024-08" db="EMBL/GenBank/DDBJ databases">
        <authorList>
            <person name="Cucini C."/>
            <person name="Frati F."/>
        </authorList>
    </citation>
    <scope>NUCLEOTIDE SEQUENCE [LARGE SCALE GENOMIC DNA]</scope>
</reference>
<name>A0ABP1RTE4_9HEXA</name>
<comment type="caution">
    <text evidence="3">The sequence shown here is derived from an EMBL/GenBank/DDBJ whole genome shotgun (WGS) entry which is preliminary data.</text>
</comment>
<dbReference type="EMBL" id="CAXLJM020000107">
    <property type="protein sequence ID" value="CAL8135034.1"/>
    <property type="molecule type" value="Genomic_DNA"/>
</dbReference>
<feature type="domain" description="GRAM" evidence="2">
    <location>
        <begin position="40"/>
        <end position="129"/>
    </location>
</feature>
<dbReference type="Proteomes" id="UP001642540">
    <property type="component" value="Unassembled WGS sequence"/>
</dbReference>
<accession>A0ABP1RTE4</accession>
<feature type="region of interest" description="Disordered" evidence="1">
    <location>
        <begin position="192"/>
        <end position="297"/>
    </location>
</feature>